<evidence type="ECO:0000313" key="3">
    <source>
        <dbReference type="EMBL" id="KAK7478347.1"/>
    </source>
</evidence>
<feature type="region of interest" description="Disordered" evidence="1">
    <location>
        <begin position="292"/>
        <end position="318"/>
    </location>
</feature>
<dbReference type="Gene3D" id="2.60.40.10">
    <property type="entry name" value="Immunoglobulins"/>
    <property type="match status" value="1"/>
</dbReference>
<dbReference type="AlphaFoldDB" id="A0ABD0JTP0"/>
<feature type="compositionally biased region" description="Polar residues" evidence="1">
    <location>
        <begin position="516"/>
        <end position="531"/>
    </location>
</feature>
<feature type="domain" description="Ig-like" evidence="2">
    <location>
        <begin position="1"/>
        <end position="62"/>
    </location>
</feature>
<keyword evidence="4" id="KW-1185">Reference proteome</keyword>
<dbReference type="CDD" id="cd00096">
    <property type="entry name" value="Ig"/>
    <property type="match status" value="1"/>
</dbReference>
<dbReference type="PROSITE" id="PS50835">
    <property type="entry name" value="IG_LIKE"/>
    <property type="match status" value="1"/>
</dbReference>
<feature type="compositionally biased region" description="Polar residues" evidence="1">
    <location>
        <begin position="490"/>
        <end position="500"/>
    </location>
</feature>
<dbReference type="InterPro" id="IPR007110">
    <property type="entry name" value="Ig-like_dom"/>
</dbReference>
<dbReference type="Proteomes" id="UP001519460">
    <property type="component" value="Unassembled WGS sequence"/>
</dbReference>
<dbReference type="InterPro" id="IPR013783">
    <property type="entry name" value="Ig-like_fold"/>
</dbReference>
<evidence type="ECO:0000256" key="1">
    <source>
        <dbReference type="SAM" id="MobiDB-lite"/>
    </source>
</evidence>
<proteinExistence type="predicted"/>
<feature type="region of interest" description="Disordered" evidence="1">
    <location>
        <begin position="408"/>
        <end position="531"/>
    </location>
</feature>
<accession>A0ABD0JTP0</accession>
<name>A0ABD0JTP0_9CAEN</name>
<evidence type="ECO:0000313" key="4">
    <source>
        <dbReference type="Proteomes" id="UP001519460"/>
    </source>
</evidence>
<evidence type="ECO:0000259" key="2">
    <source>
        <dbReference type="PROSITE" id="PS50835"/>
    </source>
</evidence>
<protein>
    <recommendedName>
        <fullName evidence="2">Ig-like domain-containing protein</fullName>
    </recommendedName>
</protein>
<dbReference type="InterPro" id="IPR036179">
    <property type="entry name" value="Ig-like_dom_sf"/>
</dbReference>
<feature type="compositionally biased region" description="Low complexity" evidence="1">
    <location>
        <begin position="479"/>
        <end position="489"/>
    </location>
</feature>
<organism evidence="3 4">
    <name type="scientific">Batillaria attramentaria</name>
    <dbReference type="NCBI Taxonomy" id="370345"/>
    <lineage>
        <taxon>Eukaryota</taxon>
        <taxon>Metazoa</taxon>
        <taxon>Spiralia</taxon>
        <taxon>Lophotrochozoa</taxon>
        <taxon>Mollusca</taxon>
        <taxon>Gastropoda</taxon>
        <taxon>Caenogastropoda</taxon>
        <taxon>Sorbeoconcha</taxon>
        <taxon>Cerithioidea</taxon>
        <taxon>Batillariidae</taxon>
        <taxon>Batillaria</taxon>
    </lineage>
</organism>
<feature type="compositionally biased region" description="Basic and acidic residues" evidence="1">
    <location>
        <begin position="506"/>
        <end position="515"/>
    </location>
</feature>
<dbReference type="SUPFAM" id="SSF48726">
    <property type="entry name" value="Immunoglobulin"/>
    <property type="match status" value="1"/>
</dbReference>
<comment type="caution">
    <text evidence="3">The sequence shown here is derived from an EMBL/GenBank/DDBJ whole genome shotgun (WGS) entry which is preliminary data.</text>
</comment>
<sequence length="531" mass="56196">MTLTCETSTNPTPYYSWSGVICDNGNSDSTCIYTPPIQDDGKRVTCEVTNPENSQVGSVSVEFNVSLWYRSRLSSFTMNGSDNGTLTVNESDNMTVKIQISAYGRPAPRVSVTKNGTEEMPTNDLWDMYKFSQVVTYTLSSAKCEDTGNYTGIIKNSYINSSAVELVVKCAPRLTRHVLSDVDKCPSTITERGFDLVVVANPLPSTDNVAVKYLGGTLDRNISSLFKVKQRPISLCETRLEVRVTDFTGLPDGKGKQGKPGVKHNEGSVNLPIMEYGNGADHDSESGIVASGGSNSPTEIAHMKSDSKQAPRQSDGAGYPAIGDCSLPAQHSGEFRKKSGRAAAYEVTSITSTGKVNIKTAAPQPNAYQDPWDIKKGDMTLAGAPGGPPTLHNLGPKGDEYAMVSNPKNKTTITAGPQGANHGKGDNTQGSPAKAQGQEDAAASQGPPLSMTPHPLDTPGYATLAQMAPAQGNQGDVTSSSGDAAASGSPVKNTSSSGDGTDNYDDIQRDGHDPKSMSQGPDEQYSHIGNY</sequence>
<dbReference type="EMBL" id="JACVVK020000328">
    <property type="protein sequence ID" value="KAK7478347.1"/>
    <property type="molecule type" value="Genomic_DNA"/>
</dbReference>
<gene>
    <name evidence="3" type="ORF">BaRGS_00030421</name>
</gene>
<reference evidence="3 4" key="1">
    <citation type="journal article" date="2023" name="Sci. Data">
        <title>Genome assembly of the Korean intertidal mud-creeper Batillaria attramentaria.</title>
        <authorList>
            <person name="Patra A.K."/>
            <person name="Ho P.T."/>
            <person name="Jun S."/>
            <person name="Lee S.J."/>
            <person name="Kim Y."/>
            <person name="Won Y.J."/>
        </authorList>
    </citation>
    <scope>NUCLEOTIDE SEQUENCE [LARGE SCALE GENOMIC DNA]</scope>
    <source>
        <strain evidence="3">Wonlab-2016</strain>
    </source>
</reference>